<comment type="caution">
    <text evidence="2">The sequence shown here is derived from an EMBL/GenBank/DDBJ whole genome shotgun (WGS) entry which is preliminary data.</text>
</comment>
<organism evidence="2 3">
    <name type="scientific">Stephania cephalantha</name>
    <dbReference type="NCBI Taxonomy" id="152367"/>
    <lineage>
        <taxon>Eukaryota</taxon>
        <taxon>Viridiplantae</taxon>
        <taxon>Streptophyta</taxon>
        <taxon>Embryophyta</taxon>
        <taxon>Tracheophyta</taxon>
        <taxon>Spermatophyta</taxon>
        <taxon>Magnoliopsida</taxon>
        <taxon>Ranunculales</taxon>
        <taxon>Menispermaceae</taxon>
        <taxon>Menispermoideae</taxon>
        <taxon>Cissampelideae</taxon>
        <taxon>Stephania</taxon>
    </lineage>
</organism>
<reference evidence="2 3" key="1">
    <citation type="submission" date="2024-01" db="EMBL/GenBank/DDBJ databases">
        <title>Genome assemblies of Stephania.</title>
        <authorList>
            <person name="Yang L."/>
        </authorList>
    </citation>
    <scope>NUCLEOTIDE SEQUENCE [LARGE SCALE GENOMIC DNA]</scope>
    <source>
        <strain evidence="2">JXDWG</strain>
        <tissue evidence="2">Leaf</tissue>
    </source>
</reference>
<dbReference type="EMBL" id="JBBNAG010000003">
    <property type="protein sequence ID" value="KAK9148990.1"/>
    <property type="molecule type" value="Genomic_DNA"/>
</dbReference>
<evidence type="ECO:0000256" key="1">
    <source>
        <dbReference type="SAM" id="MobiDB-lite"/>
    </source>
</evidence>
<feature type="compositionally biased region" description="Pro residues" evidence="1">
    <location>
        <begin position="71"/>
        <end position="85"/>
    </location>
</feature>
<dbReference type="AlphaFoldDB" id="A0AAP0PP32"/>
<evidence type="ECO:0000313" key="3">
    <source>
        <dbReference type="Proteomes" id="UP001419268"/>
    </source>
</evidence>
<sequence>MGDCPKERVYGLGSHGRRKRRYGDPDVTTSREPMVRRSEFDAVIQKLAQFEAFVHNQLGMRMDFGMSTSQTPPPLPPPPLPHKNH</sequence>
<gene>
    <name evidence="2" type="ORF">Scep_007747</name>
</gene>
<proteinExistence type="predicted"/>
<evidence type="ECO:0000313" key="2">
    <source>
        <dbReference type="EMBL" id="KAK9148990.1"/>
    </source>
</evidence>
<feature type="region of interest" description="Disordered" evidence="1">
    <location>
        <begin position="64"/>
        <end position="85"/>
    </location>
</feature>
<protein>
    <submittedName>
        <fullName evidence="2">Uncharacterized protein</fullName>
    </submittedName>
</protein>
<keyword evidence="3" id="KW-1185">Reference proteome</keyword>
<dbReference type="Proteomes" id="UP001419268">
    <property type="component" value="Unassembled WGS sequence"/>
</dbReference>
<accession>A0AAP0PP32</accession>
<feature type="region of interest" description="Disordered" evidence="1">
    <location>
        <begin position="1"/>
        <end position="32"/>
    </location>
</feature>
<name>A0AAP0PP32_9MAGN</name>